<sequence length="80" mass="9276">MQSSILQRRCRRGFGVPRFIDPDSAWKDTFQPAPPSPTNVDPTDHASLLLNSKWDRLPNFVATYPYMKQWNDTIIVDAQR</sequence>
<gene>
    <name evidence="1" type="ORF">M407DRAFT_30497</name>
</gene>
<protein>
    <submittedName>
        <fullName evidence="1">Uncharacterized protein</fullName>
    </submittedName>
</protein>
<dbReference type="EMBL" id="KN823200">
    <property type="protein sequence ID" value="KIO19841.1"/>
    <property type="molecule type" value="Genomic_DNA"/>
</dbReference>
<accession>A0A0C3Q791</accession>
<dbReference type="AlphaFoldDB" id="A0A0C3Q791"/>
<reference evidence="2" key="2">
    <citation type="submission" date="2015-01" db="EMBL/GenBank/DDBJ databases">
        <title>Evolutionary Origins and Diversification of the Mycorrhizal Mutualists.</title>
        <authorList>
            <consortium name="DOE Joint Genome Institute"/>
            <consortium name="Mycorrhizal Genomics Consortium"/>
            <person name="Kohler A."/>
            <person name="Kuo A."/>
            <person name="Nagy L.G."/>
            <person name="Floudas D."/>
            <person name="Copeland A."/>
            <person name="Barry K.W."/>
            <person name="Cichocki N."/>
            <person name="Veneault-Fourrey C."/>
            <person name="LaButti K."/>
            <person name="Lindquist E.A."/>
            <person name="Lipzen A."/>
            <person name="Lundell T."/>
            <person name="Morin E."/>
            <person name="Murat C."/>
            <person name="Riley R."/>
            <person name="Ohm R."/>
            <person name="Sun H."/>
            <person name="Tunlid A."/>
            <person name="Henrissat B."/>
            <person name="Grigoriev I.V."/>
            <person name="Hibbett D.S."/>
            <person name="Martin F."/>
        </authorList>
    </citation>
    <scope>NUCLEOTIDE SEQUENCE [LARGE SCALE GENOMIC DNA]</scope>
    <source>
        <strain evidence="2">MUT 4182</strain>
    </source>
</reference>
<reference evidence="1 2" key="1">
    <citation type="submission" date="2014-04" db="EMBL/GenBank/DDBJ databases">
        <authorList>
            <consortium name="DOE Joint Genome Institute"/>
            <person name="Kuo A."/>
            <person name="Girlanda M."/>
            <person name="Perotto S."/>
            <person name="Kohler A."/>
            <person name="Nagy L.G."/>
            <person name="Floudas D."/>
            <person name="Copeland A."/>
            <person name="Barry K.W."/>
            <person name="Cichocki N."/>
            <person name="Veneault-Fourrey C."/>
            <person name="LaButti K."/>
            <person name="Lindquist E.A."/>
            <person name="Lipzen A."/>
            <person name="Lundell T."/>
            <person name="Morin E."/>
            <person name="Murat C."/>
            <person name="Sun H."/>
            <person name="Tunlid A."/>
            <person name="Henrissat B."/>
            <person name="Grigoriev I.V."/>
            <person name="Hibbett D.S."/>
            <person name="Martin F."/>
            <person name="Nordberg H.P."/>
            <person name="Cantor M.N."/>
            <person name="Hua S.X."/>
        </authorList>
    </citation>
    <scope>NUCLEOTIDE SEQUENCE [LARGE SCALE GENOMIC DNA]</scope>
    <source>
        <strain evidence="1 2">MUT 4182</strain>
    </source>
</reference>
<evidence type="ECO:0000313" key="2">
    <source>
        <dbReference type="Proteomes" id="UP000054248"/>
    </source>
</evidence>
<dbReference type="HOGENOM" id="CLU_2591536_0_0_1"/>
<name>A0A0C3Q791_9AGAM</name>
<keyword evidence="2" id="KW-1185">Reference proteome</keyword>
<evidence type="ECO:0000313" key="1">
    <source>
        <dbReference type="EMBL" id="KIO19841.1"/>
    </source>
</evidence>
<dbReference type="Proteomes" id="UP000054248">
    <property type="component" value="Unassembled WGS sequence"/>
</dbReference>
<organism evidence="1 2">
    <name type="scientific">Tulasnella calospora MUT 4182</name>
    <dbReference type="NCBI Taxonomy" id="1051891"/>
    <lineage>
        <taxon>Eukaryota</taxon>
        <taxon>Fungi</taxon>
        <taxon>Dikarya</taxon>
        <taxon>Basidiomycota</taxon>
        <taxon>Agaricomycotina</taxon>
        <taxon>Agaricomycetes</taxon>
        <taxon>Cantharellales</taxon>
        <taxon>Tulasnellaceae</taxon>
        <taxon>Tulasnella</taxon>
    </lineage>
</organism>
<proteinExistence type="predicted"/>